<dbReference type="Ensembl" id="ENSECAT00000148690.1">
    <property type="protein sequence ID" value="ENSECAP00000065161.1"/>
    <property type="gene ID" value="ENSECAG00000058069.1"/>
</dbReference>
<dbReference type="GO" id="GO:0045786">
    <property type="term" value="P:negative regulation of cell cycle"/>
    <property type="evidence" value="ECO:0000318"/>
    <property type="project" value="GO_Central"/>
</dbReference>
<proteinExistence type="inferred from homology"/>
<evidence type="ECO:0000256" key="1">
    <source>
        <dbReference type="ARBA" id="ARBA00009380"/>
    </source>
</evidence>
<protein>
    <recommendedName>
        <fullName evidence="5">Nuclear protein 1</fullName>
    </recommendedName>
</protein>
<feature type="compositionally biased region" description="Polar residues" evidence="2">
    <location>
        <begin position="66"/>
        <end position="76"/>
    </location>
</feature>
<dbReference type="PANTHER" id="PTHR17149">
    <property type="entry name" value="NUCLEAR PROTEIN 1 AND 2"/>
    <property type="match status" value="1"/>
</dbReference>
<accession>A0A9L0TF37</accession>
<name>A0A9L0TF37_HORSE</name>
<dbReference type="GO" id="GO:0008285">
    <property type="term" value="P:negative regulation of cell population proliferation"/>
    <property type="evidence" value="ECO:0000318"/>
    <property type="project" value="GO_Central"/>
</dbReference>
<reference evidence="3 4" key="1">
    <citation type="journal article" date="2009" name="Science">
        <title>Genome sequence, comparative analysis, and population genetics of the domestic horse.</title>
        <authorList>
            <consortium name="Broad Institute Genome Sequencing Platform"/>
            <consortium name="Broad Institute Whole Genome Assembly Team"/>
            <person name="Wade C.M."/>
            <person name="Giulotto E."/>
            <person name="Sigurdsson S."/>
            <person name="Zoli M."/>
            <person name="Gnerre S."/>
            <person name="Imsland F."/>
            <person name="Lear T.L."/>
            <person name="Adelson D.L."/>
            <person name="Bailey E."/>
            <person name="Bellone R.R."/>
            <person name="Bloecker H."/>
            <person name="Distl O."/>
            <person name="Edgar R.C."/>
            <person name="Garber M."/>
            <person name="Leeb T."/>
            <person name="Mauceli E."/>
            <person name="MacLeod J.N."/>
            <person name="Penedo M.C.T."/>
            <person name="Raison J.M."/>
            <person name="Sharpe T."/>
            <person name="Vogel J."/>
            <person name="Andersson L."/>
            <person name="Antczak D.F."/>
            <person name="Biagi T."/>
            <person name="Binns M.M."/>
            <person name="Chowdhary B.P."/>
            <person name="Coleman S.J."/>
            <person name="Della Valle G."/>
            <person name="Fryc S."/>
            <person name="Guerin G."/>
            <person name="Hasegawa T."/>
            <person name="Hill E.W."/>
            <person name="Jurka J."/>
            <person name="Kiialainen A."/>
            <person name="Lindgren G."/>
            <person name="Liu J."/>
            <person name="Magnani E."/>
            <person name="Mickelson J.R."/>
            <person name="Murray J."/>
            <person name="Nergadze S.G."/>
            <person name="Onofrio R."/>
            <person name="Pedroni S."/>
            <person name="Piras M.F."/>
            <person name="Raudsepp T."/>
            <person name="Rocchi M."/>
            <person name="Roeed K.H."/>
            <person name="Ryder O.A."/>
            <person name="Searle S."/>
            <person name="Skow L."/>
            <person name="Swinburne J.E."/>
            <person name="Syvaenen A.C."/>
            <person name="Tozaki T."/>
            <person name="Valberg S.J."/>
            <person name="Vaudin M."/>
            <person name="White J.R."/>
            <person name="Zody M.C."/>
            <person name="Lander E.S."/>
            <person name="Lindblad-Toh K."/>
        </authorList>
    </citation>
    <scope>NUCLEOTIDE SEQUENCE [LARGE SCALE GENOMIC DNA]</scope>
    <source>
        <strain evidence="3 4">Thoroughbred</strain>
    </source>
</reference>
<feature type="compositionally biased region" description="Pro residues" evidence="2">
    <location>
        <begin position="43"/>
        <end position="56"/>
    </location>
</feature>
<feature type="region of interest" description="Disordered" evidence="2">
    <location>
        <begin position="41"/>
        <end position="76"/>
    </location>
</feature>
<evidence type="ECO:0000313" key="3">
    <source>
        <dbReference type="Ensembl" id="ENSECAP00000085198.1"/>
    </source>
</evidence>
<dbReference type="Proteomes" id="UP000002281">
    <property type="component" value="Chromosome 13"/>
</dbReference>
<evidence type="ECO:0000256" key="2">
    <source>
        <dbReference type="SAM" id="MobiDB-lite"/>
    </source>
</evidence>
<reference evidence="3" key="2">
    <citation type="submission" date="2025-05" db="UniProtKB">
        <authorList>
            <consortium name="Ensembl"/>
        </authorList>
    </citation>
    <scope>IDENTIFICATION</scope>
    <source>
        <strain evidence="3">Thoroughbred</strain>
    </source>
</reference>
<dbReference type="Ensembl" id="ENSECAT00000146142.1">
    <property type="protein sequence ID" value="ENSECAP00000056291.1"/>
    <property type="gene ID" value="ENSECAG00000058069.1"/>
</dbReference>
<organism evidence="3 4">
    <name type="scientific">Equus caballus</name>
    <name type="common">Horse</name>
    <dbReference type="NCBI Taxonomy" id="9796"/>
    <lineage>
        <taxon>Eukaryota</taxon>
        <taxon>Metazoa</taxon>
        <taxon>Chordata</taxon>
        <taxon>Craniata</taxon>
        <taxon>Vertebrata</taxon>
        <taxon>Euteleostomi</taxon>
        <taxon>Mammalia</taxon>
        <taxon>Eutheria</taxon>
        <taxon>Laurasiatheria</taxon>
        <taxon>Perissodactyla</taxon>
        <taxon>Equidae</taxon>
        <taxon>Equus</taxon>
    </lineage>
</organism>
<dbReference type="PANTHER" id="PTHR17149:SF5">
    <property type="entry name" value="NUCLEAR PROTEIN 1"/>
    <property type="match status" value="1"/>
</dbReference>
<evidence type="ECO:0000313" key="4">
    <source>
        <dbReference type="Proteomes" id="UP000002281"/>
    </source>
</evidence>
<dbReference type="GeneTree" id="ENSGT00950000185235"/>
<dbReference type="Pfam" id="PF10195">
    <property type="entry name" value="Phospho_p8"/>
    <property type="match status" value="1"/>
</dbReference>
<dbReference type="InterPro" id="IPR018792">
    <property type="entry name" value="NUPR1-like"/>
</dbReference>
<evidence type="ECO:0008006" key="5">
    <source>
        <dbReference type="Google" id="ProtNLM"/>
    </source>
</evidence>
<comment type="similarity">
    <text evidence="1">Belongs to the NUPR family.</text>
</comment>
<dbReference type="GO" id="GO:0005634">
    <property type="term" value="C:nucleus"/>
    <property type="evidence" value="ECO:0000318"/>
    <property type="project" value="GO_Central"/>
</dbReference>
<feature type="region of interest" description="Disordered" evidence="2">
    <location>
        <begin position="1"/>
        <end position="24"/>
    </location>
</feature>
<dbReference type="Ensembl" id="ENSECAT00000139704.1">
    <property type="protein sequence ID" value="ENSECAP00000085198.1"/>
    <property type="gene ID" value="ENSECAG00000058069.1"/>
</dbReference>
<sequence length="222" mass="23635">MATFPRAANPSQQPSDPEDEDLSLDEYDLYGLAHSYQGKTWPCLPPGPSPSNPHPYPQTRLPPWTSPHTSPLSSQGVLYPSSHPLLTPLPLSAVLLGPGASHTPRILEATTDHSGGPSFLRWGTGIMTAPKLCADDPPSLPTPTQALPPTPTLPTPCLSFEASCLCPPHLGLLPGFPGVGGRKGRTKREAAANTNHPSPGGHERKLVTKLQNTERKKRGARP</sequence>
<feature type="region of interest" description="Disordered" evidence="2">
    <location>
        <begin position="176"/>
        <end position="222"/>
    </location>
</feature>
<keyword evidence="4" id="KW-1185">Reference proteome</keyword>
<dbReference type="AlphaFoldDB" id="A0A9L0TF37"/>